<dbReference type="EMBL" id="LXQA010105801">
    <property type="protein sequence ID" value="MCI17526.1"/>
    <property type="molecule type" value="Genomic_DNA"/>
</dbReference>
<name>A0A392Q1S9_9FABA</name>
<sequence>MASTSGATKRSPSPPQSQPQPQSSPRDPFQPKTNRPPRFEQDLKLIHGFELQEDALKILYLTDCTKILSVVGMMSFSSTLSLAE</sequence>
<evidence type="ECO:0000313" key="3">
    <source>
        <dbReference type="Proteomes" id="UP000265520"/>
    </source>
</evidence>
<keyword evidence="3" id="KW-1185">Reference proteome</keyword>
<feature type="compositionally biased region" description="Low complexity" evidence="1">
    <location>
        <begin position="19"/>
        <end position="31"/>
    </location>
</feature>
<feature type="compositionally biased region" description="Polar residues" evidence="1">
    <location>
        <begin position="1"/>
        <end position="10"/>
    </location>
</feature>
<evidence type="ECO:0000313" key="2">
    <source>
        <dbReference type="EMBL" id="MCI17526.1"/>
    </source>
</evidence>
<proteinExistence type="predicted"/>
<comment type="caution">
    <text evidence="2">The sequence shown here is derived from an EMBL/GenBank/DDBJ whole genome shotgun (WGS) entry which is preliminary data.</text>
</comment>
<organism evidence="2 3">
    <name type="scientific">Trifolium medium</name>
    <dbReference type="NCBI Taxonomy" id="97028"/>
    <lineage>
        <taxon>Eukaryota</taxon>
        <taxon>Viridiplantae</taxon>
        <taxon>Streptophyta</taxon>
        <taxon>Embryophyta</taxon>
        <taxon>Tracheophyta</taxon>
        <taxon>Spermatophyta</taxon>
        <taxon>Magnoliopsida</taxon>
        <taxon>eudicotyledons</taxon>
        <taxon>Gunneridae</taxon>
        <taxon>Pentapetalae</taxon>
        <taxon>rosids</taxon>
        <taxon>fabids</taxon>
        <taxon>Fabales</taxon>
        <taxon>Fabaceae</taxon>
        <taxon>Papilionoideae</taxon>
        <taxon>50 kb inversion clade</taxon>
        <taxon>NPAAA clade</taxon>
        <taxon>Hologalegina</taxon>
        <taxon>IRL clade</taxon>
        <taxon>Trifolieae</taxon>
        <taxon>Trifolium</taxon>
    </lineage>
</organism>
<dbReference type="AlphaFoldDB" id="A0A392Q1S9"/>
<accession>A0A392Q1S9</accession>
<dbReference type="Proteomes" id="UP000265520">
    <property type="component" value="Unassembled WGS sequence"/>
</dbReference>
<reference evidence="2 3" key="1">
    <citation type="journal article" date="2018" name="Front. Plant Sci.">
        <title>Red Clover (Trifolium pratense) and Zigzag Clover (T. medium) - A Picture of Genomic Similarities and Differences.</title>
        <authorList>
            <person name="Dluhosova J."/>
            <person name="Istvanek J."/>
            <person name="Nedelnik J."/>
            <person name="Repkova J."/>
        </authorList>
    </citation>
    <scope>NUCLEOTIDE SEQUENCE [LARGE SCALE GENOMIC DNA]</scope>
    <source>
        <strain evidence="3">cv. 10/8</strain>
        <tissue evidence="2">Leaf</tissue>
    </source>
</reference>
<evidence type="ECO:0000256" key="1">
    <source>
        <dbReference type="SAM" id="MobiDB-lite"/>
    </source>
</evidence>
<feature type="region of interest" description="Disordered" evidence="1">
    <location>
        <begin position="1"/>
        <end position="41"/>
    </location>
</feature>
<protein>
    <submittedName>
        <fullName evidence="2">Uncharacterized protein</fullName>
    </submittedName>
</protein>